<dbReference type="PANTHER" id="PTHR16291">
    <property type="entry name" value="NUCLEAR CAP-BINDING PROTEIN SUBUNIT 3"/>
    <property type="match status" value="1"/>
</dbReference>
<protein>
    <submittedName>
        <fullName evidence="1">Uncharacterized protein</fullName>
    </submittedName>
</protein>
<sequence length="274" mass="30683">MDWDVDMDDVADGFAPLEAGVTRHLDSADTAASVEADRSVDGTILVSTKVHIRGLNSLTTDSIKSYVRDHYGPAERVEWIDDESANLVFSCESSAQEALRSLSAIEIADVTQLPLLESVPAKALASHPEVKLQIRFSVLSDKKAPGAAQRSRFYLLHPEFDPEERRRRNDPRSRYRQNSKITKTFDESLVSTHSGSLLGTHKTILTMRPVLDRNADVELSEQFRVAREKQNWPTGPIKPGRLSVDAERKAKIEEKNLPTEHQYTKLYSVALESS</sequence>
<dbReference type="InterPro" id="IPR019416">
    <property type="entry name" value="NCBP3"/>
</dbReference>
<dbReference type="Proteomes" id="UP000295083">
    <property type="component" value="Unassembled WGS sequence"/>
</dbReference>
<comment type="caution">
    <text evidence="1">The sequence shown here is derived from an EMBL/GenBank/DDBJ whole genome shotgun (WGS) entry which is preliminary data.</text>
</comment>
<keyword evidence="2" id="KW-1185">Reference proteome</keyword>
<accession>A0A4R8PTZ7</accession>
<proteinExistence type="predicted"/>
<dbReference type="GO" id="GO:0005634">
    <property type="term" value="C:nucleus"/>
    <property type="evidence" value="ECO:0007669"/>
    <property type="project" value="TreeGrafter"/>
</dbReference>
<organism evidence="1 2">
    <name type="scientific">Colletotrichum spinosum</name>
    <dbReference type="NCBI Taxonomy" id="1347390"/>
    <lineage>
        <taxon>Eukaryota</taxon>
        <taxon>Fungi</taxon>
        <taxon>Dikarya</taxon>
        <taxon>Ascomycota</taxon>
        <taxon>Pezizomycotina</taxon>
        <taxon>Sordariomycetes</taxon>
        <taxon>Hypocreomycetidae</taxon>
        <taxon>Glomerellales</taxon>
        <taxon>Glomerellaceae</taxon>
        <taxon>Colletotrichum</taxon>
        <taxon>Colletotrichum orbiculare species complex</taxon>
    </lineage>
</organism>
<name>A0A4R8PTZ7_9PEZI</name>
<evidence type="ECO:0000313" key="2">
    <source>
        <dbReference type="Proteomes" id="UP000295083"/>
    </source>
</evidence>
<reference evidence="1 2" key="1">
    <citation type="submission" date="2018-11" db="EMBL/GenBank/DDBJ databases">
        <title>Genome sequence and assembly of Colletotrichum spinosum.</title>
        <authorList>
            <person name="Gan P."/>
            <person name="Shirasu K."/>
        </authorList>
    </citation>
    <scope>NUCLEOTIDE SEQUENCE [LARGE SCALE GENOMIC DNA]</scope>
    <source>
        <strain evidence="1 2">CBS 515.97</strain>
    </source>
</reference>
<dbReference type="GO" id="GO:0000340">
    <property type="term" value="F:RNA 7-methylguanosine cap binding"/>
    <property type="evidence" value="ECO:0007669"/>
    <property type="project" value="InterPro"/>
</dbReference>
<dbReference type="GO" id="GO:0003729">
    <property type="term" value="F:mRNA binding"/>
    <property type="evidence" value="ECO:0007669"/>
    <property type="project" value="InterPro"/>
</dbReference>
<dbReference type="Pfam" id="PF10309">
    <property type="entry name" value="NCBP3"/>
    <property type="match status" value="1"/>
</dbReference>
<dbReference type="AlphaFoldDB" id="A0A4R8PTZ7"/>
<dbReference type="EMBL" id="QAPG01000311">
    <property type="protein sequence ID" value="TDZ29207.1"/>
    <property type="molecule type" value="Genomic_DNA"/>
</dbReference>
<evidence type="ECO:0000313" key="1">
    <source>
        <dbReference type="EMBL" id="TDZ29207.1"/>
    </source>
</evidence>
<dbReference type="PANTHER" id="PTHR16291:SF0">
    <property type="entry name" value="NUCLEAR CAP-BINDING PROTEIN SUBUNIT 3"/>
    <property type="match status" value="1"/>
</dbReference>
<gene>
    <name evidence="1" type="ORF">C8035_v006634</name>
</gene>